<name>A0A2P2K4M4_RHIMU</name>
<organism evidence="2">
    <name type="scientific">Rhizophora mucronata</name>
    <name type="common">Asiatic mangrove</name>
    <dbReference type="NCBI Taxonomy" id="61149"/>
    <lineage>
        <taxon>Eukaryota</taxon>
        <taxon>Viridiplantae</taxon>
        <taxon>Streptophyta</taxon>
        <taxon>Embryophyta</taxon>
        <taxon>Tracheophyta</taxon>
        <taxon>Spermatophyta</taxon>
        <taxon>Magnoliopsida</taxon>
        <taxon>eudicotyledons</taxon>
        <taxon>Gunneridae</taxon>
        <taxon>Pentapetalae</taxon>
        <taxon>rosids</taxon>
        <taxon>fabids</taxon>
        <taxon>Malpighiales</taxon>
        <taxon>Rhizophoraceae</taxon>
        <taxon>Rhizophora</taxon>
    </lineage>
</organism>
<reference evidence="2" key="1">
    <citation type="submission" date="2018-02" db="EMBL/GenBank/DDBJ databases">
        <title>Rhizophora mucronata_Transcriptome.</title>
        <authorList>
            <person name="Meera S.P."/>
            <person name="Sreeshan A."/>
            <person name="Augustine A."/>
        </authorList>
    </citation>
    <scope>NUCLEOTIDE SEQUENCE</scope>
    <source>
        <tissue evidence="2">Leaf</tissue>
    </source>
</reference>
<evidence type="ECO:0000256" key="1">
    <source>
        <dbReference type="SAM" id="Phobius"/>
    </source>
</evidence>
<dbReference type="EMBL" id="GGEC01020197">
    <property type="protein sequence ID" value="MBX00681.1"/>
    <property type="molecule type" value="Transcribed_RNA"/>
</dbReference>
<keyword evidence="1" id="KW-0812">Transmembrane</keyword>
<keyword evidence="1" id="KW-0472">Membrane</keyword>
<keyword evidence="1" id="KW-1133">Transmembrane helix</keyword>
<dbReference type="AlphaFoldDB" id="A0A2P2K4M4"/>
<accession>A0A2P2K4M4</accession>
<sequence>MALEDACSASRRGKTKNAKMCDLLLLIYFAFLVVVEVSDQNFVDQDVKGGKESTCSPKRMKTLMVDASGSDQVASPNQHPFTGLPEVIALPL</sequence>
<feature type="transmembrane region" description="Helical" evidence="1">
    <location>
        <begin position="20"/>
        <end position="38"/>
    </location>
</feature>
<protein>
    <submittedName>
        <fullName evidence="2">Uncharacterized protein LOC105129510 isoform X4</fullName>
    </submittedName>
</protein>
<evidence type="ECO:0000313" key="2">
    <source>
        <dbReference type="EMBL" id="MBX00681.1"/>
    </source>
</evidence>
<proteinExistence type="predicted"/>